<dbReference type="Gene3D" id="3.40.1440.10">
    <property type="entry name" value="GIY-YIG endonuclease"/>
    <property type="match status" value="1"/>
</dbReference>
<dbReference type="Proteomes" id="UP000178911">
    <property type="component" value="Unassembled WGS sequence"/>
</dbReference>
<dbReference type="STRING" id="1802695.A3A13_02935"/>
<dbReference type="EMBL" id="MGKJ01000014">
    <property type="protein sequence ID" value="OGN24002.1"/>
    <property type="molecule type" value="Genomic_DNA"/>
</dbReference>
<dbReference type="PANTHER" id="PTHR34477:SF1">
    <property type="entry name" value="UPF0213 PROTEIN YHBQ"/>
    <property type="match status" value="1"/>
</dbReference>
<dbReference type="AlphaFoldDB" id="A0A1F8GF42"/>
<accession>A0A1F8GF42</accession>
<dbReference type="PROSITE" id="PS50164">
    <property type="entry name" value="GIY_YIG"/>
    <property type="match status" value="1"/>
</dbReference>
<name>A0A1F8GF42_9BACT</name>
<feature type="domain" description="GIY-YIG" evidence="2">
    <location>
        <begin position="1"/>
        <end position="75"/>
    </location>
</feature>
<sequence>MFCVYILRSSSDKKLYVGYTNNLKRRLKEHSDGNNFSTKDRLPLELVYYEAYHNGEDAKERERFFKTGWGRQYIAKVLKNYFRSEKI</sequence>
<proteinExistence type="inferred from homology"/>
<evidence type="ECO:0000259" key="2">
    <source>
        <dbReference type="PROSITE" id="PS50164"/>
    </source>
</evidence>
<dbReference type="InterPro" id="IPR035901">
    <property type="entry name" value="GIY-YIG_endonuc_sf"/>
</dbReference>
<gene>
    <name evidence="3" type="ORF">A3A13_02935</name>
</gene>
<dbReference type="SUPFAM" id="SSF82771">
    <property type="entry name" value="GIY-YIG endonuclease"/>
    <property type="match status" value="1"/>
</dbReference>
<dbReference type="SMART" id="SM00465">
    <property type="entry name" value="GIYc"/>
    <property type="match status" value="1"/>
</dbReference>
<organism evidence="3 4">
    <name type="scientific">Candidatus Yanofskybacteria bacterium RIFCSPLOWO2_01_FULL_43_22</name>
    <dbReference type="NCBI Taxonomy" id="1802695"/>
    <lineage>
        <taxon>Bacteria</taxon>
        <taxon>Candidatus Yanofskyibacteriota</taxon>
    </lineage>
</organism>
<dbReference type="InterPro" id="IPR000305">
    <property type="entry name" value="GIY-YIG_endonuc"/>
</dbReference>
<evidence type="ECO:0000256" key="1">
    <source>
        <dbReference type="ARBA" id="ARBA00007435"/>
    </source>
</evidence>
<dbReference type="Pfam" id="PF01541">
    <property type="entry name" value="GIY-YIG"/>
    <property type="match status" value="1"/>
</dbReference>
<evidence type="ECO:0000313" key="4">
    <source>
        <dbReference type="Proteomes" id="UP000178911"/>
    </source>
</evidence>
<comment type="caution">
    <text evidence="3">The sequence shown here is derived from an EMBL/GenBank/DDBJ whole genome shotgun (WGS) entry which is preliminary data.</text>
</comment>
<dbReference type="InterPro" id="IPR050190">
    <property type="entry name" value="UPF0213_domain"/>
</dbReference>
<dbReference type="PANTHER" id="PTHR34477">
    <property type="entry name" value="UPF0213 PROTEIN YHBQ"/>
    <property type="match status" value="1"/>
</dbReference>
<comment type="similarity">
    <text evidence="1">Belongs to the UPF0213 family.</text>
</comment>
<evidence type="ECO:0000313" key="3">
    <source>
        <dbReference type="EMBL" id="OGN24002.1"/>
    </source>
</evidence>
<reference evidence="3 4" key="1">
    <citation type="journal article" date="2016" name="Nat. Commun.">
        <title>Thousands of microbial genomes shed light on interconnected biogeochemical processes in an aquifer system.</title>
        <authorList>
            <person name="Anantharaman K."/>
            <person name="Brown C.T."/>
            <person name="Hug L.A."/>
            <person name="Sharon I."/>
            <person name="Castelle C.J."/>
            <person name="Probst A.J."/>
            <person name="Thomas B.C."/>
            <person name="Singh A."/>
            <person name="Wilkins M.J."/>
            <person name="Karaoz U."/>
            <person name="Brodie E.L."/>
            <person name="Williams K.H."/>
            <person name="Hubbard S.S."/>
            <person name="Banfield J.F."/>
        </authorList>
    </citation>
    <scope>NUCLEOTIDE SEQUENCE [LARGE SCALE GENOMIC DNA]</scope>
</reference>
<protein>
    <submittedName>
        <fullName evidence="3">Excinuclease ABC subunit C</fullName>
    </submittedName>
</protein>